<dbReference type="AlphaFoldDB" id="A0A8H7UII3"/>
<dbReference type="PANTHER" id="PTHR22872">
    <property type="entry name" value="BTK-BINDING PROTEIN-RELATED"/>
    <property type="match status" value="1"/>
</dbReference>
<dbReference type="InterPro" id="IPR009091">
    <property type="entry name" value="RCC1/BLIP-II"/>
</dbReference>
<dbReference type="Gene3D" id="2.130.10.30">
    <property type="entry name" value="Regulator of chromosome condensation 1/beta-lactamase-inhibitor protein II"/>
    <property type="match status" value="2"/>
</dbReference>
<feature type="repeat" description="RCC1" evidence="2">
    <location>
        <begin position="207"/>
        <end position="259"/>
    </location>
</feature>
<name>A0A8H7UII3_9FUNG</name>
<sequence length="365" mass="39083">MPIYSFGSNGHGQLGVGHAEDLRVPEKCSLDVPDDSIAKITAGGNHSALLTTDGDIYFCGDNSQGQCADVTSSTFQKSPTLAEKKWKDVACGWSFTILVDSFGQAYSLGAGNRGELGHDDKLFKTNVAVAIRGVDRIATVACGYRHVVALTIDGLAMGWGSNSSGQLGKVAFHDKKTKSVLPTIIFQDKVAAIACGQTHSVFLDEAGNVYALGLNKYGQLGKFDPSEHDRLDQPTLSLLPARAVKISCGWHNTVVLTDTHELWGWGRNDHGQLTGIKATGDGWRDKPVNLAWRPVRLQQPSTAQDMVCGSEHVLCISNGAVYAWGWNEHGNCATTDADVFAPYAVPLNHPKMVAAGCATSWVIAD</sequence>
<evidence type="ECO:0000256" key="1">
    <source>
        <dbReference type="ARBA" id="ARBA00022737"/>
    </source>
</evidence>
<keyword evidence="1" id="KW-0677">Repeat</keyword>
<dbReference type="PROSITE" id="PS50012">
    <property type="entry name" value="RCC1_3"/>
    <property type="match status" value="4"/>
</dbReference>
<gene>
    <name evidence="4" type="ORF">INT44_003326</name>
</gene>
<dbReference type="OrthoDB" id="5370059at2759"/>
<dbReference type="InterPro" id="IPR000408">
    <property type="entry name" value="Reg_chr_condens"/>
</dbReference>
<keyword evidence="5" id="KW-1185">Reference proteome</keyword>
<reference evidence="4" key="1">
    <citation type="submission" date="2020-12" db="EMBL/GenBank/DDBJ databases">
        <title>Metabolic potential, ecology and presence of endohyphal bacteria is reflected in genomic diversity of Mucoromycotina.</title>
        <authorList>
            <person name="Muszewska A."/>
            <person name="Okrasinska A."/>
            <person name="Steczkiewicz K."/>
            <person name="Drgas O."/>
            <person name="Orlowska M."/>
            <person name="Perlinska-Lenart U."/>
            <person name="Aleksandrzak-Piekarczyk T."/>
            <person name="Szatraj K."/>
            <person name="Zielenkiewicz U."/>
            <person name="Pilsyk S."/>
            <person name="Malc E."/>
            <person name="Mieczkowski P."/>
            <person name="Kruszewska J.S."/>
            <person name="Biernat P."/>
            <person name="Pawlowska J."/>
        </authorList>
    </citation>
    <scope>NUCLEOTIDE SEQUENCE</scope>
    <source>
        <strain evidence="4">WA0000051536</strain>
    </source>
</reference>
<feature type="repeat" description="RCC1" evidence="2">
    <location>
        <begin position="1"/>
        <end position="53"/>
    </location>
</feature>
<dbReference type="PRINTS" id="PR00633">
    <property type="entry name" value="RCCNDNSATION"/>
</dbReference>
<evidence type="ECO:0000313" key="4">
    <source>
        <dbReference type="EMBL" id="KAG2180324.1"/>
    </source>
</evidence>
<comment type="caution">
    <text evidence="4">The sequence shown here is derived from an EMBL/GenBank/DDBJ whole genome shotgun (WGS) entry which is preliminary data.</text>
</comment>
<dbReference type="PROSITE" id="PS00626">
    <property type="entry name" value="RCC1_2"/>
    <property type="match status" value="1"/>
</dbReference>
<dbReference type="Pfam" id="PF25390">
    <property type="entry name" value="WD40_RLD"/>
    <property type="match status" value="1"/>
</dbReference>
<organism evidence="4 5">
    <name type="scientific">Umbelopsis vinacea</name>
    <dbReference type="NCBI Taxonomy" id="44442"/>
    <lineage>
        <taxon>Eukaryota</taxon>
        <taxon>Fungi</taxon>
        <taxon>Fungi incertae sedis</taxon>
        <taxon>Mucoromycota</taxon>
        <taxon>Mucoromycotina</taxon>
        <taxon>Umbelopsidomycetes</taxon>
        <taxon>Umbelopsidales</taxon>
        <taxon>Umbelopsidaceae</taxon>
        <taxon>Umbelopsis</taxon>
    </lineage>
</organism>
<dbReference type="InterPro" id="IPR051625">
    <property type="entry name" value="Signaling_Regulatory_Domain"/>
</dbReference>
<dbReference type="Proteomes" id="UP000612746">
    <property type="component" value="Unassembled WGS sequence"/>
</dbReference>
<evidence type="ECO:0000259" key="3">
    <source>
        <dbReference type="Pfam" id="PF25390"/>
    </source>
</evidence>
<evidence type="ECO:0000313" key="5">
    <source>
        <dbReference type="Proteomes" id="UP000612746"/>
    </source>
</evidence>
<dbReference type="InterPro" id="IPR058923">
    <property type="entry name" value="RCC1-like_dom"/>
</dbReference>
<feature type="domain" description="RCC1-like" evidence="3">
    <location>
        <begin position="3"/>
        <end position="360"/>
    </location>
</feature>
<feature type="repeat" description="RCC1" evidence="2">
    <location>
        <begin position="103"/>
        <end position="153"/>
    </location>
</feature>
<dbReference type="SUPFAM" id="SSF50985">
    <property type="entry name" value="RCC1/BLIP-II"/>
    <property type="match status" value="1"/>
</dbReference>
<feature type="repeat" description="RCC1" evidence="2">
    <location>
        <begin position="154"/>
        <end position="206"/>
    </location>
</feature>
<accession>A0A8H7UII3</accession>
<protein>
    <recommendedName>
        <fullName evidence="3">RCC1-like domain-containing protein</fullName>
    </recommendedName>
</protein>
<proteinExistence type="predicted"/>
<dbReference type="EMBL" id="JAEPRA010000009">
    <property type="protein sequence ID" value="KAG2180324.1"/>
    <property type="molecule type" value="Genomic_DNA"/>
</dbReference>
<evidence type="ECO:0000256" key="2">
    <source>
        <dbReference type="PROSITE-ProRule" id="PRU00235"/>
    </source>
</evidence>